<evidence type="ECO:0000259" key="6">
    <source>
        <dbReference type="Pfam" id="PF00884"/>
    </source>
</evidence>
<dbReference type="GO" id="GO:0004065">
    <property type="term" value="F:arylsulfatase activity"/>
    <property type="evidence" value="ECO:0007669"/>
    <property type="project" value="TreeGrafter"/>
</dbReference>
<comment type="caution">
    <text evidence="7">The sequence shown here is derived from an EMBL/GenBank/DDBJ whole genome shotgun (WGS) entry which is preliminary data.</text>
</comment>
<dbReference type="InterPro" id="IPR017850">
    <property type="entry name" value="Alkaline_phosphatase_core_sf"/>
</dbReference>
<keyword evidence="8" id="KW-1185">Reference proteome</keyword>
<feature type="region of interest" description="Disordered" evidence="5">
    <location>
        <begin position="236"/>
        <end position="257"/>
    </location>
</feature>
<dbReference type="PANTHER" id="PTHR42693">
    <property type="entry name" value="ARYLSULFATASE FAMILY MEMBER"/>
    <property type="match status" value="1"/>
</dbReference>
<dbReference type="Pfam" id="PF00884">
    <property type="entry name" value="Sulfatase"/>
    <property type="match status" value="1"/>
</dbReference>
<keyword evidence="3 7" id="KW-0378">Hydrolase</keyword>
<dbReference type="Gene3D" id="3.40.720.10">
    <property type="entry name" value="Alkaline Phosphatase, subunit A"/>
    <property type="match status" value="1"/>
</dbReference>
<evidence type="ECO:0000256" key="2">
    <source>
        <dbReference type="ARBA" id="ARBA00022723"/>
    </source>
</evidence>
<dbReference type="AlphaFoldDB" id="A0A934S0Y9"/>
<keyword evidence="2" id="KW-0479">Metal-binding</keyword>
<reference evidence="7" key="1">
    <citation type="submission" date="2021-01" db="EMBL/GenBank/DDBJ databases">
        <title>Modified the classification status of verrucomicrobia.</title>
        <authorList>
            <person name="Feng X."/>
        </authorList>
    </citation>
    <scope>NUCLEOTIDE SEQUENCE</scope>
    <source>
        <strain evidence="7">KCTC 13126</strain>
    </source>
</reference>
<dbReference type="InterPro" id="IPR050738">
    <property type="entry name" value="Sulfatase"/>
</dbReference>
<evidence type="ECO:0000313" key="8">
    <source>
        <dbReference type="Proteomes" id="UP000617628"/>
    </source>
</evidence>
<gene>
    <name evidence="7" type="ORF">JIN87_19095</name>
</gene>
<proteinExistence type="inferred from homology"/>
<evidence type="ECO:0000313" key="7">
    <source>
        <dbReference type="EMBL" id="MBK1878999.1"/>
    </source>
</evidence>
<evidence type="ECO:0000256" key="3">
    <source>
        <dbReference type="ARBA" id="ARBA00022801"/>
    </source>
</evidence>
<dbReference type="PANTHER" id="PTHR42693:SF53">
    <property type="entry name" value="ENDO-4-O-SULFATASE"/>
    <property type="match status" value="1"/>
</dbReference>
<dbReference type="PROSITE" id="PS00149">
    <property type="entry name" value="SULFATASE_2"/>
    <property type="match status" value="1"/>
</dbReference>
<comment type="similarity">
    <text evidence="1">Belongs to the sulfatase family.</text>
</comment>
<dbReference type="GO" id="GO:0046872">
    <property type="term" value="F:metal ion binding"/>
    <property type="evidence" value="ECO:0007669"/>
    <property type="project" value="UniProtKB-KW"/>
</dbReference>
<keyword evidence="4" id="KW-0106">Calcium</keyword>
<evidence type="ECO:0000256" key="1">
    <source>
        <dbReference type="ARBA" id="ARBA00008779"/>
    </source>
</evidence>
<dbReference type="InterPro" id="IPR024607">
    <property type="entry name" value="Sulfatase_CS"/>
</dbReference>
<dbReference type="Proteomes" id="UP000617628">
    <property type="component" value="Unassembled WGS sequence"/>
</dbReference>
<dbReference type="PROSITE" id="PS00523">
    <property type="entry name" value="SULFATASE_1"/>
    <property type="match status" value="1"/>
</dbReference>
<name>A0A934S0Y9_9BACT</name>
<dbReference type="SUPFAM" id="SSF53649">
    <property type="entry name" value="Alkaline phosphatase-like"/>
    <property type="match status" value="1"/>
</dbReference>
<feature type="domain" description="Sulfatase N-terminal" evidence="6">
    <location>
        <begin position="23"/>
        <end position="350"/>
    </location>
</feature>
<evidence type="ECO:0000256" key="4">
    <source>
        <dbReference type="ARBA" id="ARBA00022837"/>
    </source>
</evidence>
<organism evidence="7 8">
    <name type="scientific">Pelagicoccus mobilis</name>
    <dbReference type="NCBI Taxonomy" id="415221"/>
    <lineage>
        <taxon>Bacteria</taxon>
        <taxon>Pseudomonadati</taxon>
        <taxon>Verrucomicrobiota</taxon>
        <taxon>Opitutia</taxon>
        <taxon>Puniceicoccales</taxon>
        <taxon>Pelagicoccaceae</taxon>
        <taxon>Pelagicoccus</taxon>
    </lineage>
</organism>
<evidence type="ECO:0000256" key="5">
    <source>
        <dbReference type="SAM" id="MobiDB-lite"/>
    </source>
</evidence>
<accession>A0A934S0Y9</accession>
<dbReference type="InterPro" id="IPR000917">
    <property type="entry name" value="Sulfatase_N"/>
</dbReference>
<dbReference type="EMBL" id="JAENIL010000039">
    <property type="protein sequence ID" value="MBK1878999.1"/>
    <property type="molecule type" value="Genomic_DNA"/>
</dbReference>
<sequence>MMKQLLYLGLVALAALPALARKPNIILIMADDVSPDMFSCFADLTPHGMELAASTPSIDRLAEEGVAFKTAYASAMCGPSRALIMTGKYGSTTGALQNGMWLNDCRETIYKDHLAFGKMLADAGYATAIAGKWHAGSQMPYEPEVGFQEYCLWEGPREVLHATGKELKEEHCSWEDSKTPSRYWKPSLVRNGELLDVADDDFGPDLCADFIIDFMERQVTAEKPFLAYWPTVSPHGTRTGMPTNPLRGEVGDLGKKGQKDGQERFRSLIEHLDTTVGRIQKKVEDLGIADSTIIIFCSDNGTAITAKTRGVERGCHVVFMAAGGGIKKRGLTDELMDFSDIAPTLAEYAGADPKQKAPFDGKSLRQFLEGDSETTKPLIHGYISTSQLVRSKTHLLEVYNPMLGMPNGRFYYTGENRFWNGYERVDENPEHASARKLFFQFLESYPAVMDSDPFWQSKPGKRFKEAYLDPKSVEKHLHNHKDYQLYDDK</sequence>
<dbReference type="RefSeq" id="WP_200357213.1">
    <property type="nucleotide sequence ID" value="NZ_JAENIL010000039.1"/>
</dbReference>
<protein>
    <submittedName>
        <fullName evidence="7">Sulfatase-like hydrolase/transferase</fullName>
    </submittedName>
</protein>